<feature type="domain" description="CHAT" evidence="1">
    <location>
        <begin position="900"/>
        <end position="1163"/>
    </location>
</feature>
<accession>A0A8H3DZM2</accession>
<dbReference type="EMBL" id="CAJNJQ010001171">
    <property type="protein sequence ID" value="CAE7124647.1"/>
    <property type="molecule type" value="Genomic_DNA"/>
</dbReference>
<sequence length="1180" mass="132029">MLRVLPQTPNDDPKLRSLLICLAEAYSSRFDLLEDPNDIQKVIEHTTMGLSLTPDEDPNLRNLLSTLGIAHSQRFQCLGVIDDIEESIKFKSLSVAKTPDDHPDLPRQLSNLAVSHKHRFIQLGELEDIDKAIEYDTRAVAVTSEDDPLLSELLEKLGTSHGCRFRRLGELNDLEKAIEYQSHGVTIASDDCAYLPTMLTNLGSSHNYRFQRLGELDDLEKAIQYHARVLALTPNDHPDLPSRLSRLGSCQRSRFQRLGELNDLDGAVECESRALVLTPDGHPDLPGRLANLALSQKNRFRRLGELGDLEKAIECECRALAMTPESHPDLPGRLANLAVSHRHRFQRLGEQFNLDKSIELESRALSMTPDNHPDLPNRLANLGIFYEHRFQRLGELDDLDKAIEYEYRALSLIPDDHPALIRLLANLGASHTDRFGRLGELDDLEKAIEYQLRALELTTDSHPDLPSRLNNVGSSHQHRFIRLGQLDDLEKAIEYQSRALGLTPDDHPDLPTRLANLGVSHEHRFQLMHNLDDLEKAIDHKSRALTLTPDGHLDLPGRLANLGVTHRNRFLHLGNVVDLEKAIKYGAQALNAISNDHPDSCLLHFNQALFYIMYYEHSSDPSHLQQALRLFRIASTSLAGAPRDRFGNARKWADLTFKHSILNPIEAYETTIDLLPQFIWLGATTDQRYQDLKTIETLAVEAARAAIISSNHSLALEWLEHARCIVWSQHLMLRSPLDRLEALHPSIAIRLKAVAQDLHSTSLTSREVQSSLSGTTTTEEVGQRHRHLAKEYNQLLNQARSISGFEDFLLPVRANRLTGAARNGPIVVINCHTDRCDALVVLPQQGNVAHIPLPSFNGEKARTARSDLRMSVESLRFGERGIERRPMAEAGQELGFGGMLSTLWYDVVKPVLDHLGYMNNVQPDSLPHITWCPTGAMTFLPLHAAGDYDQPRSRVFDYVISSYTPTLTAILEPTQCSPNHNPRVLAIGQAATPGHAPLPGTALELDRVKSHMQSKFEYTQLMDKQATTTVILDEMERHDWVHFACHAHQNVSDAKQSGFFLHDGVLELDAINRHSFKGKGLAFLSACQTATGDETLPDEAVHLASGMLMAGYSNVIATMWSVVDEDAPFVADKVYGLLMKEGKLENGEAGKALHDAVAGLRERVGEKDFGRWIPYIHLGS</sequence>
<gene>
    <name evidence="2" type="ORF">RDB_LOCUS58802</name>
</gene>
<dbReference type="SUPFAM" id="SSF81901">
    <property type="entry name" value="HCP-like"/>
    <property type="match status" value="2"/>
</dbReference>
<dbReference type="PANTHER" id="PTHR19959">
    <property type="entry name" value="KINESIN LIGHT CHAIN"/>
    <property type="match status" value="1"/>
</dbReference>
<evidence type="ECO:0000313" key="3">
    <source>
        <dbReference type="Proteomes" id="UP000663827"/>
    </source>
</evidence>
<organism evidence="2 3">
    <name type="scientific">Rhizoctonia solani</name>
    <dbReference type="NCBI Taxonomy" id="456999"/>
    <lineage>
        <taxon>Eukaryota</taxon>
        <taxon>Fungi</taxon>
        <taxon>Dikarya</taxon>
        <taxon>Basidiomycota</taxon>
        <taxon>Agaricomycotina</taxon>
        <taxon>Agaricomycetes</taxon>
        <taxon>Cantharellales</taxon>
        <taxon>Ceratobasidiaceae</taxon>
        <taxon>Rhizoctonia</taxon>
    </lineage>
</organism>
<reference evidence="2" key="1">
    <citation type="submission" date="2021-01" db="EMBL/GenBank/DDBJ databases">
        <authorList>
            <person name="Kaushik A."/>
        </authorList>
    </citation>
    <scope>NUCLEOTIDE SEQUENCE</scope>
    <source>
        <strain evidence="2">AG5</strain>
    </source>
</reference>
<dbReference type="Gene3D" id="1.25.40.10">
    <property type="entry name" value="Tetratricopeptide repeat domain"/>
    <property type="match status" value="4"/>
</dbReference>
<dbReference type="AlphaFoldDB" id="A0A8H3DZM2"/>
<dbReference type="PANTHER" id="PTHR19959:SF119">
    <property type="entry name" value="FUNGAL LIPASE-LIKE DOMAIN-CONTAINING PROTEIN"/>
    <property type="match status" value="1"/>
</dbReference>
<evidence type="ECO:0000259" key="1">
    <source>
        <dbReference type="Pfam" id="PF12770"/>
    </source>
</evidence>
<evidence type="ECO:0000313" key="2">
    <source>
        <dbReference type="EMBL" id="CAE7124647.1"/>
    </source>
</evidence>
<protein>
    <recommendedName>
        <fullName evidence="1">CHAT domain-containing protein</fullName>
    </recommendedName>
</protein>
<dbReference type="Pfam" id="PF12770">
    <property type="entry name" value="CHAT"/>
    <property type="match status" value="1"/>
</dbReference>
<name>A0A8H3DZM2_9AGAM</name>
<proteinExistence type="predicted"/>
<comment type="caution">
    <text evidence="2">The sequence shown here is derived from an EMBL/GenBank/DDBJ whole genome shotgun (WGS) entry which is preliminary data.</text>
</comment>
<dbReference type="Proteomes" id="UP000663827">
    <property type="component" value="Unassembled WGS sequence"/>
</dbReference>
<dbReference type="InterPro" id="IPR011990">
    <property type="entry name" value="TPR-like_helical_dom_sf"/>
</dbReference>
<dbReference type="SUPFAM" id="SSF48452">
    <property type="entry name" value="TPR-like"/>
    <property type="match status" value="1"/>
</dbReference>
<dbReference type="InterPro" id="IPR024983">
    <property type="entry name" value="CHAT_dom"/>
</dbReference>